<dbReference type="InterPro" id="IPR014004">
    <property type="entry name" value="Transpt-assoc_nodulatn_dom_bac"/>
</dbReference>
<evidence type="ECO:0000256" key="2">
    <source>
        <dbReference type="SAM" id="SignalP"/>
    </source>
</evidence>
<dbReference type="EMBL" id="CAADEY010000004">
    <property type="protein sequence ID" value="VFJ43118.1"/>
    <property type="molecule type" value="Genomic_DNA"/>
</dbReference>
<feature type="domain" description="BON" evidence="3">
    <location>
        <begin position="133"/>
        <end position="199"/>
    </location>
</feature>
<proteinExistence type="predicted"/>
<dbReference type="InterPro" id="IPR007055">
    <property type="entry name" value="BON_dom"/>
</dbReference>
<feature type="chain" id="PRO_5036113324" evidence="2">
    <location>
        <begin position="31"/>
        <end position="199"/>
    </location>
</feature>
<keyword evidence="1 2" id="KW-0732">Signal</keyword>
<dbReference type="PROSITE" id="PS51257">
    <property type="entry name" value="PROKAR_LIPOPROTEIN"/>
    <property type="match status" value="1"/>
</dbReference>
<dbReference type="Gene3D" id="3.30.1340.30">
    <property type="match status" value="1"/>
</dbReference>
<evidence type="ECO:0000313" key="4">
    <source>
        <dbReference type="EMBL" id="VFJ43118.1"/>
    </source>
</evidence>
<dbReference type="PANTHER" id="PTHR34606:SF4">
    <property type="entry name" value="OUTER MEMBRANE LIPOPROTEIN DOLP"/>
    <property type="match status" value="1"/>
</dbReference>
<feature type="domain" description="BON" evidence="3">
    <location>
        <begin position="55"/>
        <end position="124"/>
    </location>
</feature>
<organism evidence="4">
    <name type="scientific">Candidatus Kentrum sp. DK</name>
    <dbReference type="NCBI Taxonomy" id="2126562"/>
    <lineage>
        <taxon>Bacteria</taxon>
        <taxon>Pseudomonadati</taxon>
        <taxon>Pseudomonadota</taxon>
        <taxon>Gammaproteobacteria</taxon>
        <taxon>Candidatus Kentrum</taxon>
    </lineage>
</organism>
<dbReference type="PROSITE" id="PS50914">
    <property type="entry name" value="BON"/>
    <property type="match status" value="2"/>
</dbReference>
<reference evidence="4" key="1">
    <citation type="submission" date="2019-02" db="EMBL/GenBank/DDBJ databases">
        <authorList>
            <person name="Gruber-Vodicka R. H."/>
            <person name="Seah K. B. B."/>
        </authorList>
    </citation>
    <scope>NUCLEOTIDE SEQUENCE</scope>
    <source>
        <strain evidence="4">BECK_DK161</strain>
        <strain evidence="5">BECK_DK47</strain>
    </source>
</reference>
<dbReference type="SMART" id="SM00749">
    <property type="entry name" value="BON"/>
    <property type="match status" value="1"/>
</dbReference>
<dbReference type="Pfam" id="PF04972">
    <property type="entry name" value="BON"/>
    <property type="match status" value="2"/>
</dbReference>
<dbReference type="AlphaFoldDB" id="A0A450RVK1"/>
<evidence type="ECO:0000256" key="1">
    <source>
        <dbReference type="ARBA" id="ARBA00022729"/>
    </source>
</evidence>
<dbReference type="InterPro" id="IPR051686">
    <property type="entry name" value="Lipoprotein_DolP"/>
</dbReference>
<evidence type="ECO:0000259" key="3">
    <source>
        <dbReference type="PROSITE" id="PS50914"/>
    </source>
</evidence>
<gene>
    <name evidence="5" type="ORF">BECKDK2373B_GA0170837_105623</name>
    <name evidence="4" type="ORF">BECKDK2373C_GA0170839_100411</name>
</gene>
<feature type="signal peptide" evidence="2">
    <location>
        <begin position="1"/>
        <end position="30"/>
    </location>
</feature>
<dbReference type="EMBL" id="CAADEX010000056">
    <property type="protein sequence ID" value="VFJ56169.1"/>
    <property type="molecule type" value="Genomic_DNA"/>
</dbReference>
<name>A0A450RVK1_9GAMM</name>
<sequence>MNTMRQNLSRRMCFYCVLLPVALFSQGCGVAIVGAGVGTGATMAHDRRTAGTFVDDQVIEVKALNKLQIDADLWKQSHISPTSFNNIVLLSGEVPNDFLRERAAGLVKQIPEIRHLHNELAVAAPSSAVSRASDSWVTGKVKTNLIADKRIDAMRVKVVTERGVVYLMGLVTRQEADLITDVVRQVGGVQRVVRLFEYI</sequence>
<evidence type="ECO:0000313" key="5">
    <source>
        <dbReference type="EMBL" id="VFJ56169.1"/>
    </source>
</evidence>
<dbReference type="PANTHER" id="PTHR34606">
    <property type="entry name" value="BON DOMAIN-CONTAINING PROTEIN"/>
    <property type="match status" value="1"/>
</dbReference>
<protein>
    <submittedName>
        <fullName evidence="4">Osmotically-inducible protein OsmY, contains BON domain</fullName>
    </submittedName>
</protein>
<accession>A0A450RVK1</accession>